<gene>
    <name evidence="5" type="ORF">J2T57_000459</name>
</gene>
<evidence type="ECO:0000313" key="6">
    <source>
        <dbReference type="Proteomes" id="UP001205843"/>
    </source>
</evidence>
<dbReference type="Pfam" id="PF01553">
    <property type="entry name" value="Acyltransferase"/>
    <property type="match status" value="1"/>
</dbReference>
<organism evidence="5 6">
    <name type="scientific">Natronocella acetinitrilica</name>
    <dbReference type="NCBI Taxonomy" id="414046"/>
    <lineage>
        <taxon>Bacteria</taxon>
        <taxon>Pseudomonadati</taxon>
        <taxon>Pseudomonadota</taxon>
        <taxon>Gammaproteobacteria</taxon>
        <taxon>Chromatiales</taxon>
        <taxon>Ectothiorhodospiraceae</taxon>
        <taxon>Natronocella</taxon>
    </lineage>
</organism>
<dbReference type="EC" id="2.3.1.51" evidence="5"/>
<dbReference type="GO" id="GO:0006654">
    <property type="term" value="P:phosphatidic acid biosynthetic process"/>
    <property type="evidence" value="ECO:0007669"/>
    <property type="project" value="TreeGrafter"/>
</dbReference>
<dbReference type="AlphaFoldDB" id="A0AAE3G0W7"/>
<evidence type="ECO:0000259" key="4">
    <source>
        <dbReference type="SMART" id="SM00563"/>
    </source>
</evidence>
<dbReference type="SMART" id="SM00563">
    <property type="entry name" value="PlsC"/>
    <property type="match status" value="1"/>
</dbReference>
<name>A0AAE3G0W7_9GAMM</name>
<dbReference type="EMBL" id="JALJXV010000001">
    <property type="protein sequence ID" value="MCP1673367.1"/>
    <property type="molecule type" value="Genomic_DNA"/>
</dbReference>
<dbReference type="Proteomes" id="UP001205843">
    <property type="component" value="Unassembled WGS sequence"/>
</dbReference>
<keyword evidence="6" id="KW-1185">Reference proteome</keyword>
<evidence type="ECO:0000256" key="2">
    <source>
        <dbReference type="ARBA" id="ARBA00022679"/>
    </source>
</evidence>
<reference evidence="5" key="1">
    <citation type="submission" date="2022-03" db="EMBL/GenBank/DDBJ databases">
        <title>Genomic Encyclopedia of Type Strains, Phase III (KMG-III): the genomes of soil and plant-associated and newly described type strains.</title>
        <authorList>
            <person name="Whitman W."/>
        </authorList>
    </citation>
    <scope>NUCLEOTIDE SEQUENCE</scope>
    <source>
        <strain evidence="5">ANL 6-2</strain>
    </source>
</reference>
<dbReference type="InterPro" id="IPR002123">
    <property type="entry name" value="Plipid/glycerol_acylTrfase"/>
</dbReference>
<keyword evidence="3 5" id="KW-0012">Acyltransferase</keyword>
<comment type="pathway">
    <text evidence="1">Lipid metabolism.</text>
</comment>
<feature type="domain" description="Phospholipid/glycerol acyltransferase" evidence="4">
    <location>
        <begin position="58"/>
        <end position="172"/>
    </location>
</feature>
<dbReference type="CDD" id="cd07989">
    <property type="entry name" value="LPLAT_AGPAT-like"/>
    <property type="match status" value="1"/>
</dbReference>
<dbReference type="SUPFAM" id="SSF69593">
    <property type="entry name" value="Glycerol-3-phosphate (1)-acyltransferase"/>
    <property type="match status" value="1"/>
</dbReference>
<evidence type="ECO:0000313" key="5">
    <source>
        <dbReference type="EMBL" id="MCP1673367.1"/>
    </source>
</evidence>
<keyword evidence="2 5" id="KW-0808">Transferase</keyword>
<dbReference type="PANTHER" id="PTHR10434:SF40">
    <property type="entry name" value="1-ACYL-SN-GLYCEROL-3-PHOSPHATE ACYLTRANSFERASE"/>
    <property type="match status" value="1"/>
</dbReference>
<sequence>MATLLFGTIGLAIAFVLPYRRRYQLFIQWSFFILWLARVTCGIRHEVTGLENIPERPCVVMCKHQSAWETLATQYWLNPQTWVLKRELMKIPLIGWALGLLAPIAIDRSARKQAMQQMLEQGRQRLAEHRWIIIYPEGTRVAAGRCGRYRRGGAVLAAETGTPILPIAHNAGEFWPRNSFLKYPGTVQVRIGELIEPGGRDADTLLKVTKAWIEENTRAVSARYERRGMDQGTGKEEM</sequence>
<dbReference type="GO" id="GO:0003841">
    <property type="term" value="F:1-acylglycerol-3-phosphate O-acyltransferase activity"/>
    <property type="evidence" value="ECO:0007669"/>
    <property type="project" value="UniProtKB-EC"/>
</dbReference>
<accession>A0AAE3G0W7</accession>
<comment type="caution">
    <text evidence="5">The sequence shown here is derived from an EMBL/GenBank/DDBJ whole genome shotgun (WGS) entry which is preliminary data.</text>
</comment>
<evidence type="ECO:0000256" key="3">
    <source>
        <dbReference type="ARBA" id="ARBA00023315"/>
    </source>
</evidence>
<proteinExistence type="predicted"/>
<dbReference type="PANTHER" id="PTHR10434">
    <property type="entry name" value="1-ACYL-SN-GLYCEROL-3-PHOSPHATE ACYLTRANSFERASE"/>
    <property type="match status" value="1"/>
</dbReference>
<dbReference type="RefSeq" id="WP_253473613.1">
    <property type="nucleotide sequence ID" value="NZ_JALJXV010000001.1"/>
</dbReference>
<protein>
    <submittedName>
        <fullName evidence="5">1-acyl-sn-glycerol-3-phosphate acyltransferase</fullName>
        <ecNumber evidence="5">2.3.1.51</ecNumber>
    </submittedName>
</protein>
<evidence type="ECO:0000256" key="1">
    <source>
        <dbReference type="ARBA" id="ARBA00005189"/>
    </source>
</evidence>